<evidence type="ECO:0000313" key="3">
    <source>
        <dbReference type="EMBL" id="KAF2181800.1"/>
    </source>
</evidence>
<dbReference type="Proteomes" id="UP000800200">
    <property type="component" value="Unassembled WGS sequence"/>
</dbReference>
<name>A0A6A6DUZ0_9PEZI</name>
<dbReference type="OrthoDB" id="3797627at2759"/>
<keyword evidence="4" id="KW-1185">Reference proteome</keyword>
<feature type="region of interest" description="Disordered" evidence="1">
    <location>
        <begin position="141"/>
        <end position="160"/>
    </location>
</feature>
<keyword evidence="2" id="KW-1133">Transmembrane helix</keyword>
<keyword evidence="2" id="KW-0472">Membrane</keyword>
<evidence type="ECO:0000313" key="4">
    <source>
        <dbReference type="Proteomes" id="UP000800200"/>
    </source>
</evidence>
<evidence type="ECO:0000256" key="2">
    <source>
        <dbReference type="SAM" id="Phobius"/>
    </source>
</evidence>
<dbReference type="EMBL" id="ML994651">
    <property type="protein sequence ID" value="KAF2181800.1"/>
    <property type="molecule type" value="Genomic_DNA"/>
</dbReference>
<feature type="transmembrane region" description="Helical" evidence="2">
    <location>
        <begin position="94"/>
        <end position="119"/>
    </location>
</feature>
<protein>
    <submittedName>
        <fullName evidence="3">Uncharacterized protein</fullName>
    </submittedName>
</protein>
<proteinExistence type="predicted"/>
<reference evidence="3" key="1">
    <citation type="journal article" date="2020" name="Stud. Mycol.">
        <title>101 Dothideomycetes genomes: a test case for predicting lifestyles and emergence of pathogens.</title>
        <authorList>
            <person name="Haridas S."/>
            <person name="Albert R."/>
            <person name="Binder M."/>
            <person name="Bloem J."/>
            <person name="Labutti K."/>
            <person name="Salamov A."/>
            <person name="Andreopoulos B."/>
            <person name="Baker S."/>
            <person name="Barry K."/>
            <person name="Bills G."/>
            <person name="Bluhm B."/>
            <person name="Cannon C."/>
            <person name="Castanera R."/>
            <person name="Culley D."/>
            <person name="Daum C."/>
            <person name="Ezra D."/>
            <person name="Gonzalez J."/>
            <person name="Henrissat B."/>
            <person name="Kuo A."/>
            <person name="Liang C."/>
            <person name="Lipzen A."/>
            <person name="Lutzoni F."/>
            <person name="Magnuson J."/>
            <person name="Mondo S."/>
            <person name="Nolan M."/>
            <person name="Ohm R."/>
            <person name="Pangilinan J."/>
            <person name="Park H.-J."/>
            <person name="Ramirez L."/>
            <person name="Alfaro M."/>
            <person name="Sun H."/>
            <person name="Tritt A."/>
            <person name="Yoshinaga Y."/>
            <person name="Zwiers L.-H."/>
            <person name="Turgeon B."/>
            <person name="Goodwin S."/>
            <person name="Spatafora J."/>
            <person name="Crous P."/>
            <person name="Grigoriev I."/>
        </authorList>
    </citation>
    <scope>NUCLEOTIDE SEQUENCE</scope>
    <source>
        <strain evidence="3">CBS 207.26</strain>
    </source>
</reference>
<gene>
    <name evidence="3" type="ORF">K469DRAFT_257338</name>
</gene>
<accession>A0A6A6DUZ0</accession>
<feature type="compositionally biased region" description="Polar residues" evidence="1">
    <location>
        <begin position="144"/>
        <end position="160"/>
    </location>
</feature>
<sequence>MDEERMSTWRWGLYAGSLVDGIFILVVGAIVEKTGNWTTPLMILYILWAVMFGLFGLTFFERSSRFILRCLYYLICAMLPLAFFGSFSNGDLHLWLPTSFTLGIFVGVGLKDCCSLVTLSRTRRYLLRLLGSDEPILPRYEQPRSFSNSTRTRSPSLTRPLSAATSIIDVDEHLFTEEEPRLLGGPTDNPWTTE</sequence>
<feature type="transmembrane region" description="Helical" evidence="2">
    <location>
        <begin position="37"/>
        <end position="59"/>
    </location>
</feature>
<keyword evidence="2" id="KW-0812">Transmembrane</keyword>
<feature type="transmembrane region" description="Helical" evidence="2">
    <location>
        <begin position="71"/>
        <end position="88"/>
    </location>
</feature>
<feature type="transmembrane region" description="Helical" evidence="2">
    <location>
        <begin position="12"/>
        <end position="31"/>
    </location>
</feature>
<organism evidence="3 4">
    <name type="scientific">Zopfia rhizophila CBS 207.26</name>
    <dbReference type="NCBI Taxonomy" id="1314779"/>
    <lineage>
        <taxon>Eukaryota</taxon>
        <taxon>Fungi</taxon>
        <taxon>Dikarya</taxon>
        <taxon>Ascomycota</taxon>
        <taxon>Pezizomycotina</taxon>
        <taxon>Dothideomycetes</taxon>
        <taxon>Dothideomycetes incertae sedis</taxon>
        <taxon>Zopfiaceae</taxon>
        <taxon>Zopfia</taxon>
    </lineage>
</organism>
<dbReference type="AlphaFoldDB" id="A0A6A6DUZ0"/>
<evidence type="ECO:0000256" key="1">
    <source>
        <dbReference type="SAM" id="MobiDB-lite"/>
    </source>
</evidence>